<accession>A0A4R8RCS5</accession>
<feature type="compositionally biased region" description="Acidic residues" evidence="1">
    <location>
        <begin position="482"/>
        <end position="492"/>
    </location>
</feature>
<name>A0A4R8RCS5_COLTR</name>
<feature type="region of interest" description="Disordered" evidence="1">
    <location>
        <begin position="708"/>
        <end position="759"/>
    </location>
</feature>
<keyword evidence="3" id="KW-1185">Reference proteome</keyword>
<feature type="compositionally biased region" description="Polar residues" evidence="1">
    <location>
        <begin position="333"/>
        <end position="362"/>
    </location>
</feature>
<feature type="region of interest" description="Disordered" evidence="1">
    <location>
        <begin position="589"/>
        <end position="608"/>
    </location>
</feature>
<gene>
    <name evidence="2" type="ORF">CTRI78_v006405</name>
</gene>
<reference evidence="2 3" key="1">
    <citation type="submission" date="2018-12" db="EMBL/GenBank/DDBJ databases">
        <title>Genome sequence and assembly of Colletotrichum trifolii.</title>
        <authorList>
            <person name="Gan P."/>
            <person name="Shirasu K."/>
        </authorList>
    </citation>
    <scope>NUCLEOTIDE SEQUENCE [LARGE SCALE GENOMIC DNA]</scope>
    <source>
        <strain evidence="2 3">543-2</strain>
    </source>
</reference>
<feature type="compositionally biased region" description="Basic and acidic residues" evidence="1">
    <location>
        <begin position="379"/>
        <end position="394"/>
    </location>
</feature>
<protein>
    <recommendedName>
        <fullName evidence="4">C2H2-type domain-containing protein</fullName>
    </recommendedName>
</protein>
<feature type="region of interest" description="Disordered" evidence="1">
    <location>
        <begin position="150"/>
        <end position="505"/>
    </location>
</feature>
<feature type="compositionally biased region" description="Polar residues" evidence="1">
    <location>
        <begin position="218"/>
        <end position="227"/>
    </location>
</feature>
<proteinExistence type="predicted"/>
<feature type="compositionally biased region" description="Polar residues" evidence="1">
    <location>
        <begin position="316"/>
        <end position="325"/>
    </location>
</feature>
<evidence type="ECO:0000313" key="2">
    <source>
        <dbReference type="EMBL" id="TDZ54352.1"/>
    </source>
</evidence>
<evidence type="ECO:0000256" key="1">
    <source>
        <dbReference type="SAM" id="MobiDB-lite"/>
    </source>
</evidence>
<dbReference type="PANTHER" id="PTHR38166">
    <property type="entry name" value="C2H2-TYPE DOMAIN-CONTAINING PROTEIN-RELATED"/>
    <property type="match status" value="1"/>
</dbReference>
<dbReference type="EMBL" id="RYZW01000060">
    <property type="protein sequence ID" value="TDZ54352.1"/>
    <property type="molecule type" value="Genomic_DNA"/>
</dbReference>
<organism evidence="2 3">
    <name type="scientific">Colletotrichum trifolii</name>
    <dbReference type="NCBI Taxonomy" id="5466"/>
    <lineage>
        <taxon>Eukaryota</taxon>
        <taxon>Fungi</taxon>
        <taxon>Dikarya</taxon>
        <taxon>Ascomycota</taxon>
        <taxon>Pezizomycotina</taxon>
        <taxon>Sordariomycetes</taxon>
        <taxon>Hypocreomycetidae</taxon>
        <taxon>Glomerellales</taxon>
        <taxon>Glomerellaceae</taxon>
        <taxon>Colletotrichum</taxon>
        <taxon>Colletotrichum orbiculare species complex</taxon>
    </lineage>
</organism>
<sequence>MSAEGSVDLTSSRNSAGQLRTQASSLMTSIEEETSPDPDADNGSVSSDDDAESEPPTRAIQRAMVDSVMSTFVSWLDVKLKVKEEDEDLPEVESLGLLSSFAPESNASLSSDLDDTWHPAVDSSHSITLVHEETRFDKVEDSLPLTETFKSPALDVRRGPSSYGSAPPGLGVKTDDETTVEIGLPGRRSDGLPLSLGSLQPISNVPLRAAPRRDFPASESSFSSGPNETPKRMLSASLDNKSKKKLGSATPSGQPRADVIPARSWRSRMQGAFPVPPPPPPPAPAAASSRPPEFDVSESLEEFGNVHATPGEVANNLDTSMSQSEEAALTGPRSDQQEQPNTLAHKSASAPQKSALAATSASRAPGPRKGIRNRLGGVMRREEAEEERRFESPRQSRLASRIDSPAVGSGPVSLRRGKLPEYIEEPPLASRPTPSVGEAYTAPRKRGIRNVAASAGSLRTAPAGRSSAPKRDRPTDGGQQDDNQDDVVDDGENTAPRSKLPRVHEDEISGAKLACPFFKHNPRKYKNKRPCCGPGWDHVHRIKEHIYRKHSLPKISCPRCSQPFETQAHLQAHARSLTPCKVSEPEVVDGITQDQEKKLRSRKKTSGKQELTEAEKWKQVYAIIFPDVREREIPSPYYSTEDAQTTLGGYEDYLRRELPTLVRRQLEQEVERELSFVEEGMKQKVIEIARNLQLALFRGYQQLESREKCADQDASPGAGDGSISETAGSSSFTTTDTSPSTLTTQGTTPEMPDPLGILYEDPAIPDFDFGFLSEAAGAQAHDPTKGLDPAVVFGNVHDSEEQPTVHPMDVFGGQQHGVEYYDTDEYYARLARFQTMSQVSERGMSS</sequence>
<dbReference type="PANTHER" id="PTHR38166:SF1">
    <property type="entry name" value="C2H2-TYPE DOMAIN-CONTAINING PROTEIN"/>
    <property type="match status" value="1"/>
</dbReference>
<feature type="compositionally biased region" description="Low complexity" evidence="1">
    <location>
        <begin position="726"/>
        <end position="748"/>
    </location>
</feature>
<dbReference type="STRING" id="5466.A0A4R8RCS5"/>
<feature type="compositionally biased region" description="Polar residues" evidence="1">
    <location>
        <begin position="8"/>
        <end position="28"/>
    </location>
</feature>
<evidence type="ECO:0000313" key="3">
    <source>
        <dbReference type="Proteomes" id="UP000295703"/>
    </source>
</evidence>
<feature type="compositionally biased region" description="Acidic residues" evidence="1">
    <location>
        <begin position="30"/>
        <end position="40"/>
    </location>
</feature>
<comment type="caution">
    <text evidence="2">The sequence shown here is derived from an EMBL/GenBank/DDBJ whole genome shotgun (WGS) entry which is preliminary data.</text>
</comment>
<evidence type="ECO:0008006" key="4">
    <source>
        <dbReference type="Google" id="ProtNLM"/>
    </source>
</evidence>
<feature type="compositionally biased region" description="Pro residues" evidence="1">
    <location>
        <begin position="274"/>
        <end position="284"/>
    </location>
</feature>
<dbReference type="Proteomes" id="UP000295703">
    <property type="component" value="Unassembled WGS sequence"/>
</dbReference>
<feature type="region of interest" description="Disordered" evidence="1">
    <location>
        <begin position="1"/>
        <end position="59"/>
    </location>
</feature>
<dbReference type="AlphaFoldDB" id="A0A4R8RCS5"/>